<dbReference type="eggNOG" id="COG2854">
    <property type="taxonomic scope" value="Bacteria"/>
</dbReference>
<keyword evidence="3" id="KW-1185">Reference proteome</keyword>
<dbReference type="InterPro" id="IPR008869">
    <property type="entry name" value="MlaC/ttg2D"/>
</dbReference>
<reference evidence="2 3" key="1">
    <citation type="journal article" date="2011" name="J. Bacteriol.">
        <title>Complete genome sequence and updated annotation of Desulfovibrio alaskensis G20.</title>
        <authorList>
            <person name="Hauser L.J."/>
            <person name="Land M.L."/>
            <person name="Brown S.D."/>
            <person name="Larimer F."/>
            <person name="Keller K.L."/>
            <person name="Rapp-Giles B.J."/>
            <person name="Price M.N."/>
            <person name="Lin M."/>
            <person name="Bruce D.C."/>
            <person name="Detter J.C."/>
            <person name="Tapia R."/>
            <person name="Han C.S."/>
            <person name="Goodwin L.A."/>
            <person name="Cheng J.F."/>
            <person name="Pitluck S."/>
            <person name="Copeland A."/>
            <person name="Lucas S."/>
            <person name="Nolan M."/>
            <person name="Lapidus A.L."/>
            <person name="Palumbo A.V."/>
            <person name="Wall J.D."/>
        </authorList>
    </citation>
    <scope>NUCLEOTIDE SEQUENCE [LARGE SCALE GENOMIC DNA]</scope>
    <source>
        <strain evidence="3">ATCC BAA 1058 / DSM 17464 / G20</strain>
    </source>
</reference>
<organism evidence="2 3">
    <name type="scientific">Oleidesulfovibrio alaskensis (strain ATCC BAA-1058 / DSM 17464 / G20)</name>
    <name type="common">Desulfovibrio alaskensis</name>
    <dbReference type="NCBI Taxonomy" id="207559"/>
    <lineage>
        <taxon>Bacteria</taxon>
        <taxon>Pseudomonadati</taxon>
        <taxon>Thermodesulfobacteriota</taxon>
        <taxon>Desulfovibrionia</taxon>
        <taxon>Desulfovibrionales</taxon>
        <taxon>Desulfovibrionaceae</taxon>
        <taxon>Oleidesulfovibrio</taxon>
    </lineage>
</organism>
<evidence type="ECO:0000256" key="1">
    <source>
        <dbReference type="SAM" id="SignalP"/>
    </source>
</evidence>
<protein>
    <submittedName>
        <fullName evidence="2">Toluene tolerance family protein</fullName>
    </submittedName>
</protein>
<dbReference type="EMBL" id="CP000112">
    <property type="protein sequence ID" value="ABB39097.1"/>
    <property type="molecule type" value="Genomic_DNA"/>
</dbReference>
<name>Q30YZ9_OLEA2</name>
<evidence type="ECO:0000313" key="2">
    <source>
        <dbReference type="EMBL" id="ABB39097.1"/>
    </source>
</evidence>
<accession>Q30YZ9</accession>
<dbReference type="RefSeq" id="WP_011368180.1">
    <property type="nucleotide sequence ID" value="NC_007519.1"/>
</dbReference>
<proteinExistence type="predicted"/>
<sequence length="215" mass="24696">MLAMRSVFTRSLLAFVFCTGLLCTAPQAQAADPGEEAREALRHNVDGIITLLSSAEFKDPQTRPQVRGEIEALIRQRFDYEEFAMRTVGPRWRSFNDDQRHRFAEAFAALLRSSYMDQLESYNGEKVEYADERASSDGSRVEVQTFIVQPDKKIPVAYRMLHKDRWVVYDVLVEGISLVKNYRTQFQELLRKESPDELITRIIAKAEEVGRANGN</sequence>
<dbReference type="PIRSF" id="PIRSF004649">
    <property type="entry name" value="MlaC"/>
    <property type="match status" value="1"/>
</dbReference>
<dbReference type="Gene3D" id="3.10.450.710">
    <property type="entry name" value="Tgt2/MlaC"/>
    <property type="match status" value="1"/>
</dbReference>
<dbReference type="HOGENOM" id="CLU_094502_2_0_7"/>
<feature type="signal peptide" evidence="1">
    <location>
        <begin position="1"/>
        <end position="30"/>
    </location>
</feature>
<dbReference type="Pfam" id="PF05494">
    <property type="entry name" value="MlaC"/>
    <property type="match status" value="1"/>
</dbReference>
<dbReference type="PANTHER" id="PTHR36573:SF1">
    <property type="entry name" value="INTERMEMBRANE PHOSPHOLIPID TRANSPORT SYSTEM BINDING PROTEIN MLAC"/>
    <property type="match status" value="1"/>
</dbReference>
<dbReference type="STRING" id="207559.Dde_2300"/>
<dbReference type="Proteomes" id="UP000002710">
    <property type="component" value="Chromosome"/>
</dbReference>
<dbReference type="PANTHER" id="PTHR36573">
    <property type="entry name" value="INTERMEMBRANE PHOSPHOLIPID TRANSPORT SYSTEM BINDING PROTEIN MLAC"/>
    <property type="match status" value="1"/>
</dbReference>
<evidence type="ECO:0000313" key="3">
    <source>
        <dbReference type="Proteomes" id="UP000002710"/>
    </source>
</evidence>
<dbReference type="KEGG" id="dde:Dde_2300"/>
<keyword evidence="1" id="KW-0732">Signal</keyword>
<dbReference type="AlphaFoldDB" id="Q30YZ9"/>
<gene>
    <name evidence="2" type="ordered locus">Dde_2300</name>
</gene>
<dbReference type="InterPro" id="IPR042245">
    <property type="entry name" value="Tgt2/MlaC_sf"/>
</dbReference>
<feature type="chain" id="PRO_5004220000" evidence="1">
    <location>
        <begin position="31"/>
        <end position="215"/>
    </location>
</feature>